<feature type="domain" description="Histidine kinase/HSP90-like ATPase" evidence="1">
    <location>
        <begin position="45"/>
        <end position="85"/>
    </location>
</feature>
<evidence type="ECO:0000259" key="1">
    <source>
        <dbReference type="Pfam" id="PF02518"/>
    </source>
</evidence>
<dbReference type="InterPro" id="IPR036890">
    <property type="entry name" value="HATPase_C_sf"/>
</dbReference>
<evidence type="ECO:0000313" key="3">
    <source>
        <dbReference type="Proteomes" id="UP001198151"/>
    </source>
</evidence>
<dbReference type="Proteomes" id="UP001198151">
    <property type="component" value="Unassembled WGS sequence"/>
</dbReference>
<dbReference type="RefSeq" id="WP_227706538.1">
    <property type="nucleotide sequence ID" value="NZ_JAJEQX010000003.1"/>
</dbReference>
<dbReference type="Pfam" id="PF02518">
    <property type="entry name" value="HATPase_c"/>
    <property type="match status" value="1"/>
</dbReference>
<protein>
    <recommendedName>
        <fullName evidence="1">Histidine kinase/HSP90-like ATPase domain-containing protein</fullName>
    </recommendedName>
</protein>
<proteinExistence type="predicted"/>
<gene>
    <name evidence="2" type="ORF">LKD70_02855</name>
</gene>
<keyword evidence="3" id="KW-1185">Reference proteome</keyword>
<accession>A0ABS8FV25</accession>
<reference evidence="2 3" key="1">
    <citation type="submission" date="2021-10" db="EMBL/GenBank/DDBJ databases">
        <title>Anaerobic single-cell dispensing facilitates the cultivation of human gut bacteria.</title>
        <authorList>
            <person name="Afrizal A."/>
        </authorList>
    </citation>
    <scope>NUCLEOTIDE SEQUENCE [LARGE SCALE GENOMIC DNA]</scope>
    <source>
        <strain evidence="2 3">CLA-AA-H200</strain>
    </source>
</reference>
<comment type="caution">
    <text evidence="2">The sequence shown here is derived from an EMBL/GenBank/DDBJ whole genome shotgun (WGS) entry which is preliminary data.</text>
</comment>
<dbReference type="InterPro" id="IPR003594">
    <property type="entry name" value="HATPase_dom"/>
</dbReference>
<dbReference type="SUPFAM" id="SSF55874">
    <property type="entry name" value="ATPase domain of HSP90 chaperone/DNA topoisomerase II/histidine kinase"/>
    <property type="match status" value="1"/>
</dbReference>
<evidence type="ECO:0000313" key="2">
    <source>
        <dbReference type="EMBL" id="MCC2253389.1"/>
    </source>
</evidence>
<name>A0ABS8FV25_9FIRM</name>
<organism evidence="2 3">
    <name type="scientific">Ruminococcus turbiniformis</name>
    <dbReference type="NCBI Taxonomy" id="2881258"/>
    <lineage>
        <taxon>Bacteria</taxon>
        <taxon>Bacillati</taxon>
        <taxon>Bacillota</taxon>
        <taxon>Clostridia</taxon>
        <taxon>Eubacteriales</taxon>
        <taxon>Oscillospiraceae</taxon>
        <taxon>Ruminococcus</taxon>
    </lineage>
</organism>
<dbReference type="EMBL" id="JAJEQX010000003">
    <property type="protein sequence ID" value="MCC2253389.1"/>
    <property type="molecule type" value="Genomic_DNA"/>
</dbReference>
<dbReference type="Gene3D" id="3.30.565.10">
    <property type="entry name" value="Histidine kinase-like ATPase, C-terminal domain"/>
    <property type="match status" value="1"/>
</dbReference>
<sequence>MTSFSAVELARQCVSGFLNSGIGGQYILEFEEDTPGGTSIMPESVGSGHGLGLRIVRQIAKAHKGSVCFSQTAPRGLTVRAVIPAS</sequence>